<feature type="transmembrane region" description="Helical" evidence="9">
    <location>
        <begin position="282"/>
        <end position="300"/>
    </location>
</feature>
<dbReference type="PROSITE" id="PS50922">
    <property type="entry name" value="TLC"/>
    <property type="match status" value="1"/>
</dbReference>
<accession>A0A7R9FP81</accession>
<dbReference type="UniPathway" id="UPA00222"/>
<evidence type="ECO:0000256" key="4">
    <source>
        <dbReference type="ARBA" id="ARBA00022692"/>
    </source>
</evidence>
<name>A0A7R9FP81_9CRUS</name>
<evidence type="ECO:0000256" key="8">
    <source>
        <dbReference type="SAM" id="MobiDB-lite"/>
    </source>
</evidence>
<dbReference type="PANTHER" id="PTHR12560:SF0">
    <property type="entry name" value="LD18904P"/>
    <property type="match status" value="1"/>
</dbReference>
<feature type="transmembrane region" description="Helical" evidence="9">
    <location>
        <begin position="320"/>
        <end position="345"/>
    </location>
</feature>
<dbReference type="InterPro" id="IPR006634">
    <property type="entry name" value="TLC-dom"/>
</dbReference>
<dbReference type="Proteomes" id="UP000677054">
    <property type="component" value="Unassembled WGS sequence"/>
</dbReference>
<gene>
    <name evidence="11" type="ORF">DSTB1V02_LOCUS9694</name>
</gene>
<evidence type="ECO:0000256" key="6">
    <source>
        <dbReference type="ARBA" id="ARBA00023136"/>
    </source>
</evidence>
<evidence type="ECO:0000313" key="12">
    <source>
        <dbReference type="Proteomes" id="UP000677054"/>
    </source>
</evidence>
<feature type="transmembrane region" description="Helical" evidence="9">
    <location>
        <begin position="156"/>
        <end position="174"/>
    </location>
</feature>
<evidence type="ECO:0000256" key="5">
    <source>
        <dbReference type="ARBA" id="ARBA00022989"/>
    </source>
</evidence>
<dbReference type="GO" id="GO:0016020">
    <property type="term" value="C:membrane"/>
    <property type="evidence" value="ECO:0007669"/>
    <property type="project" value="UniProtKB-SubCell"/>
</dbReference>
<feature type="transmembrane region" description="Helical" evidence="9">
    <location>
        <begin position="56"/>
        <end position="73"/>
    </location>
</feature>
<dbReference type="Pfam" id="PF03798">
    <property type="entry name" value="TRAM_LAG1_CLN8"/>
    <property type="match status" value="1"/>
</dbReference>
<protein>
    <recommendedName>
        <fullName evidence="10">TLC domain-containing protein</fullName>
    </recommendedName>
</protein>
<dbReference type="EMBL" id="CAJPEV010002548">
    <property type="protein sequence ID" value="CAG0897287.1"/>
    <property type="molecule type" value="Genomic_DNA"/>
</dbReference>
<evidence type="ECO:0000256" key="7">
    <source>
        <dbReference type="PROSITE-ProRule" id="PRU00205"/>
    </source>
</evidence>
<dbReference type="PIRSF" id="PIRSF005225">
    <property type="entry name" value="LAG1_LAC1"/>
    <property type="match status" value="1"/>
</dbReference>
<comment type="pathway">
    <text evidence="3">Sphingolipid metabolism.</text>
</comment>
<dbReference type="SMART" id="SM00724">
    <property type="entry name" value="TLC"/>
    <property type="match status" value="1"/>
</dbReference>
<keyword evidence="5 9" id="KW-1133">Transmembrane helix</keyword>
<feature type="non-terminal residue" evidence="11">
    <location>
        <position position="380"/>
    </location>
</feature>
<keyword evidence="4 7" id="KW-0812">Transmembrane</keyword>
<evidence type="ECO:0000313" key="11">
    <source>
        <dbReference type="EMBL" id="CAD7249908.1"/>
    </source>
</evidence>
<feature type="transmembrane region" description="Helical" evidence="9">
    <location>
        <begin position="224"/>
        <end position="243"/>
    </location>
</feature>
<dbReference type="OrthoDB" id="537032at2759"/>
<evidence type="ECO:0000256" key="3">
    <source>
        <dbReference type="ARBA" id="ARBA00004991"/>
    </source>
</evidence>
<dbReference type="AlphaFoldDB" id="A0A7R9FP81"/>
<keyword evidence="6 7" id="KW-0472">Membrane</keyword>
<evidence type="ECO:0000256" key="9">
    <source>
        <dbReference type="SAM" id="Phobius"/>
    </source>
</evidence>
<feature type="domain" description="TLC" evidence="10">
    <location>
        <begin position="150"/>
        <end position="353"/>
    </location>
</feature>
<sequence>RVLFIEIKGKTSRDPMEKLETLRLNIWNANIWLPGNVTWEDMKSKPGRPMPEFQDLLYAFPFSISFLLFRIIFDMLIMEPLARAEVQSVSTVGPCQQSKVGMGKEYMALSSDLFTHLLVPQGNGSLNAGRKWIEREKGSLRSVKEQLEIRKIRETGYRSVAHSIVFLFGVWTMADKPWLRNTDLCFWNPPHPVPWDIWWYYMLELGFHITQTLMLPFDVKNSDFLAQLTHHVVTIGLMMGSWTAGTIRIGSIVLLVHDCADVILQCGKLLKFFKGPDPDATVFKVFLAFTATWILTRVIYFPLYVNIPATKAILHFDYFYFASVSLVVLLWSLFLLHLYWTYLLLRVIYGMVFRKKKLHDNRSEDEDSDEDDEIGKNKSK</sequence>
<dbReference type="InterPro" id="IPR016439">
    <property type="entry name" value="Lag1/Lac1-like"/>
</dbReference>
<organism evidence="11">
    <name type="scientific">Darwinula stevensoni</name>
    <dbReference type="NCBI Taxonomy" id="69355"/>
    <lineage>
        <taxon>Eukaryota</taxon>
        <taxon>Metazoa</taxon>
        <taxon>Ecdysozoa</taxon>
        <taxon>Arthropoda</taxon>
        <taxon>Crustacea</taxon>
        <taxon>Oligostraca</taxon>
        <taxon>Ostracoda</taxon>
        <taxon>Podocopa</taxon>
        <taxon>Podocopida</taxon>
        <taxon>Darwinulocopina</taxon>
        <taxon>Darwinuloidea</taxon>
        <taxon>Darwinulidae</taxon>
        <taxon>Darwinula</taxon>
    </lineage>
</organism>
<evidence type="ECO:0000259" key="10">
    <source>
        <dbReference type="PROSITE" id="PS50922"/>
    </source>
</evidence>
<dbReference type="EMBL" id="LR902065">
    <property type="protein sequence ID" value="CAD7249908.1"/>
    <property type="molecule type" value="Genomic_DNA"/>
</dbReference>
<proteinExistence type="predicted"/>
<dbReference type="GO" id="GO:0050291">
    <property type="term" value="F:sphingosine N-acyltransferase activity"/>
    <property type="evidence" value="ECO:0007669"/>
    <property type="project" value="InterPro"/>
</dbReference>
<evidence type="ECO:0000256" key="2">
    <source>
        <dbReference type="ARBA" id="ARBA00004760"/>
    </source>
</evidence>
<dbReference type="GO" id="GO:0046513">
    <property type="term" value="P:ceramide biosynthetic process"/>
    <property type="evidence" value="ECO:0007669"/>
    <property type="project" value="InterPro"/>
</dbReference>
<comment type="pathway">
    <text evidence="2">Lipid metabolism; sphingolipid metabolism.</text>
</comment>
<feature type="compositionally biased region" description="Acidic residues" evidence="8">
    <location>
        <begin position="363"/>
        <end position="373"/>
    </location>
</feature>
<dbReference type="PANTHER" id="PTHR12560">
    <property type="entry name" value="LONGEVITY ASSURANCE FACTOR 1 LAG1"/>
    <property type="match status" value="1"/>
</dbReference>
<feature type="transmembrane region" description="Helical" evidence="9">
    <location>
        <begin position="197"/>
        <end position="217"/>
    </location>
</feature>
<reference evidence="11" key="1">
    <citation type="submission" date="2020-11" db="EMBL/GenBank/DDBJ databases">
        <authorList>
            <person name="Tran Van P."/>
        </authorList>
    </citation>
    <scope>NUCLEOTIDE SEQUENCE</scope>
</reference>
<comment type="subcellular location">
    <subcellularLocation>
        <location evidence="1">Membrane</location>
        <topology evidence="1">Multi-pass membrane protein</topology>
    </subcellularLocation>
</comment>
<keyword evidence="12" id="KW-1185">Reference proteome</keyword>
<evidence type="ECO:0000256" key="1">
    <source>
        <dbReference type="ARBA" id="ARBA00004141"/>
    </source>
</evidence>
<feature type="region of interest" description="Disordered" evidence="8">
    <location>
        <begin position="360"/>
        <end position="380"/>
    </location>
</feature>